<evidence type="ECO:0000313" key="1">
    <source>
        <dbReference type="EMBL" id="KQH76810.1"/>
    </source>
</evidence>
<sequence length="194" mass="21685">MPDEQVFEWMFVVPELDGPADPRIDLLNLRLDAVVESHNGLNLVTVLTPGITALDAARAAITVLHECGWYVERSYPDLVTRADVTERTGMERQTIDHWIRGQRRKDFPRPVHLAGKGLWLWHDVAEWLNAQKVQLEEGAEEVSYPCLADHAVIDSELRSRLIWSVVAVNSRTASLDTSMIAATSPRRGPLVGAA</sequence>
<dbReference type="EMBL" id="LKTM01000342">
    <property type="protein sequence ID" value="KQH76810.1"/>
    <property type="molecule type" value="Genomic_DNA"/>
</dbReference>
<protein>
    <recommendedName>
        <fullName evidence="3">DNA-binding protein</fullName>
    </recommendedName>
</protein>
<organism evidence="1 2">
    <name type="scientific">Mycobacterium gordonae</name>
    <dbReference type="NCBI Taxonomy" id="1778"/>
    <lineage>
        <taxon>Bacteria</taxon>
        <taxon>Bacillati</taxon>
        <taxon>Actinomycetota</taxon>
        <taxon>Actinomycetes</taxon>
        <taxon>Mycobacteriales</taxon>
        <taxon>Mycobacteriaceae</taxon>
        <taxon>Mycobacterium</taxon>
    </lineage>
</organism>
<evidence type="ECO:0008006" key="3">
    <source>
        <dbReference type="Google" id="ProtNLM"/>
    </source>
</evidence>
<dbReference type="Gene3D" id="1.10.238.160">
    <property type="match status" value="1"/>
</dbReference>
<dbReference type="OrthoDB" id="3727407at2"/>
<dbReference type="Proteomes" id="UP000051677">
    <property type="component" value="Unassembled WGS sequence"/>
</dbReference>
<evidence type="ECO:0000313" key="2">
    <source>
        <dbReference type="Proteomes" id="UP000051677"/>
    </source>
</evidence>
<name>A0A0Q2LM08_MYCGO</name>
<dbReference type="AlphaFoldDB" id="A0A0Q2LM08"/>
<dbReference type="RefSeq" id="WP_055580224.1">
    <property type="nucleotide sequence ID" value="NZ_LKTM01000342.1"/>
</dbReference>
<comment type="caution">
    <text evidence="1">The sequence shown here is derived from an EMBL/GenBank/DDBJ whole genome shotgun (WGS) entry which is preliminary data.</text>
</comment>
<proteinExistence type="predicted"/>
<accession>A0A0Q2LM08</accession>
<reference evidence="1 2" key="1">
    <citation type="submission" date="2015-10" db="EMBL/GenBank/DDBJ databases">
        <title>Mycobacterium gordonae draft genome assembly.</title>
        <authorList>
            <person name="Ustinova V."/>
            <person name="Smirnova T."/>
            <person name="Blagodatskikh K."/>
            <person name="Varlamov D."/>
            <person name="Larionova E."/>
            <person name="Chernousova L."/>
        </authorList>
    </citation>
    <scope>NUCLEOTIDE SEQUENCE [LARGE SCALE GENOMIC DNA]</scope>
    <source>
        <strain evidence="1 2">CTRI 14-8773</strain>
    </source>
</reference>
<gene>
    <name evidence="1" type="ORF">AO501_23340</name>
</gene>